<organism evidence="2 3">
    <name type="scientific">Methylobacterium oryzihabitans</name>
    <dbReference type="NCBI Taxonomy" id="2499852"/>
    <lineage>
        <taxon>Bacteria</taxon>
        <taxon>Pseudomonadati</taxon>
        <taxon>Pseudomonadota</taxon>
        <taxon>Alphaproteobacteria</taxon>
        <taxon>Hyphomicrobiales</taxon>
        <taxon>Methylobacteriaceae</taxon>
        <taxon>Methylobacterium</taxon>
    </lineage>
</organism>
<feature type="domain" description="VOC" evidence="1">
    <location>
        <begin position="3"/>
        <end position="128"/>
    </location>
</feature>
<dbReference type="EMBL" id="SACP01000018">
    <property type="protein sequence ID" value="RVU15996.1"/>
    <property type="molecule type" value="Genomic_DNA"/>
</dbReference>
<dbReference type="Gene3D" id="3.10.180.10">
    <property type="entry name" value="2,3-Dihydroxybiphenyl 1,2-Dioxygenase, domain 1"/>
    <property type="match status" value="1"/>
</dbReference>
<dbReference type="SUPFAM" id="SSF54593">
    <property type="entry name" value="Glyoxalase/Bleomycin resistance protein/Dihydroxybiphenyl dioxygenase"/>
    <property type="match status" value="1"/>
</dbReference>
<dbReference type="InterPro" id="IPR004360">
    <property type="entry name" value="Glyas_Fos-R_dOase_dom"/>
</dbReference>
<dbReference type="PANTHER" id="PTHR36503:SF2">
    <property type="entry name" value="BLR2408 PROTEIN"/>
    <property type="match status" value="1"/>
</dbReference>
<dbReference type="PROSITE" id="PS51819">
    <property type="entry name" value="VOC"/>
    <property type="match status" value="1"/>
</dbReference>
<name>A0A3S2VM78_9HYPH</name>
<accession>A0A3S2VM78</accession>
<dbReference type="RefSeq" id="WP_127731725.1">
    <property type="nucleotide sequence ID" value="NZ_SACP01000018.1"/>
</dbReference>
<proteinExistence type="predicted"/>
<dbReference type="CDD" id="cd09012">
    <property type="entry name" value="VOC_like"/>
    <property type="match status" value="1"/>
</dbReference>
<protein>
    <submittedName>
        <fullName evidence="2">Lactoylglutathione lyase</fullName>
    </submittedName>
</protein>
<dbReference type="GO" id="GO:0016829">
    <property type="term" value="F:lyase activity"/>
    <property type="evidence" value="ECO:0007669"/>
    <property type="project" value="UniProtKB-KW"/>
</dbReference>
<dbReference type="AlphaFoldDB" id="A0A3S2VM78"/>
<evidence type="ECO:0000313" key="2">
    <source>
        <dbReference type="EMBL" id="RVU15996.1"/>
    </source>
</evidence>
<comment type="caution">
    <text evidence="2">The sequence shown here is derived from an EMBL/GenBank/DDBJ whole genome shotgun (WGS) entry which is preliminary data.</text>
</comment>
<dbReference type="InterPro" id="IPR037523">
    <property type="entry name" value="VOC_core"/>
</dbReference>
<dbReference type="InterPro" id="IPR029068">
    <property type="entry name" value="Glyas_Bleomycin-R_OHBP_Dase"/>
</dbReference>
<sequence length="140" mass="14962">MSRMIFVNLPVADLPASLAFYEAIGGRQNPHFSDETAACMVLSEAIHVMLLTHGKFRQFTPRPVADARAASEVLLCLSLDGRAEIDAVVDRAVAAGGRADPGPPQDHGFMASRSVEDPDGHIWELMWMDPAAVPPASPAA</sequence>
<keyword evidence="2" id="KW-0456">Lyase</keyword>
<dbReference type="OrthoDB" id="9798430at2"/>
<keyword evidence="3" id="KW-1185">Reference proteome</keyword>
<gene>
    <name evidence="2" type="ORF">EOE48_18210</name>
</gene>
<reference evidence="2 3" key="1">
    <citation type="submission" date="2019-01" db="EMBL/GenBank/DDBJ databases">
        <authorList>
            <person name="Chen W.-M."/>
        </authorList>
    </citation>
    <scope>NUCLEOTIDE SEQUENCE [LARGE SCALE GENOMIC DNA]</scope>
    <source>
        <strain evidence="2 3">TER-1</strain>
    </source>
</reference>
<evidence type="ECO:0000259" key="1">
    <source>
        <dbReference type="PROSITE" id="PS51819"/>
    </source>
</evidence>
<dbReference type="PANTHER" id="PTHR36503">
    <property type="entry name" value="BLR2520 PROTEIN"/>
    <property type="match status" value="1"/>
</dbReference>
<dbReference type="Proteomes" id="UP000286997">
    <property type="component" value="Unassembled WGS sequence"/>
</dbReference>
<dbReference type="Pfam" id="PF00903">
    <property type="entry name" value="Glyoxalase"/>
    <property type="match status" value="1"/>
</dbReference>
<evidence type="ECO:0000313" key="3">
    <source>
        <dbReference type="Proteomes" id="UP000286997"/>
    </source>
</evidence>